<reference evidence="2" key="1">
    <citation type="journal article" date="2015" name="J. Biotechnol.">
        <title>Complete genome sequence of the actinobacterium Streptomyces glaucescens GLA.O (DSM 40922) consisting of a linear chromosome and one linear plasmid.</title>
        <authorList>
            <person name="Ortseifen V."/>
            <person name="Winkler A."/>
            <person name="Albersmeier A."/>
            <person name="Wendler S."/>
            <person name="Puhler A."/>
            <person name="Kalinowski J."/>
            <person name="Ruckert C."/>
        </authorList>
    </citation>
    <scope>NUCLEOTIDE SEQUENCE [LARGE SCALE GENOMIC DNA]</scope>
    <source>
        <strain evidence="2">DSM 40922 / GLA O</strain>
    </source>
</reference>
<organism evidence="1 2">
    <name type="scientific">Streptomyces glaucescens</name>
    <dbReference type="NCBI Taxonomy" id="1907"/>
    <lineage>
        <taxon>Bacteria</taxon>
        <taxon>Bacillati</taxon>
        <taxon>Actinomycetota</taxon>
        <taxon>Actinomycetes</taxon>
        <taxon>Kitasatosporales</taxon>
        <taxon>Streptomycetaceae</taxon>
        <taxon>Streptomyces</taxon>
    </lineage>
</organism>
<gene>
    <name evidence="1" type="ORF">SGLAU_00360</name>
</gene>
<accession>A0A089YR10</accession>
<keyword evidence="2" id="KW-1185">Reference proteome</keyword>
<protein>
    <submittedName>
        <fullName evidence="1">Uncharacterized protein</fullName>
    </submittedName>
</protein>
<dbReference type="KEGG" id="sgu:SGLAU_00360"/>
<evidence type="ECO:0000313" key="2">
    <source>
        <dbReference type="Proteomes" id="UP000029482"/>
    </source>
</evidence>
<proteinExistence type="predicted"/>
<dbReference type="Proteomes" id="UP000029482">
    <property type="component" value="Chromosome"/>
</dbReference>
<dbReference type="EMBL" id="CP009438">
    <property type="protein sequence ID" value="AIR96100.1"/>
    <property type="molecule type" value="Genomic_DNA"/>
</dbReference>
<name>A0A089YR10_STRGA</name>
<dbReference type="HOGENOM" id="CLU_3358783_0_0_11"/>
<evidence type="ECO:0000313" key="1">
    <source>
        <dbReference type="EMBL" id="AIR96100.1"/>
    </source>
</evidence>
<sequence length="36" mass="3712">MGNVQGMLAAAAAHANAEECIRVPTQWGGEDVVADE</sequence>
<dbReference type="AlphaFoldDB" id="A0A089YR10"/>